<dbReference type="Proteomes" id="UP000031830">
    <property type="component" value="Chromosome"/>
</dbReference>
<dbReference type="EMBL" id="CP009440">
    <property type="protein sequence ID" value="AJI53675.1"/>
    <property type="molecule type" value="Genomic_DNA"/>
</dbReference>
<organism evidence="3 4">
    <name type="scientific">Francisella philomiragia</name>
    <dbReference type="NCBI Taxonomy" id="28110"/>
    <lineage>
        <taxon>Bacteria</taxon>
        <taxon>Pseudomonadati</taxon>
        <taxon>Pseudomonadota</taxon>
        <taxon>Gammaproteobacteria</taxon>
        <taxon>Thiotrichales</taxon>
        <taxon>Francisellaceae</taxon>
        <taxon>Francisella</taxon>
    </lineage>
</organism>
<protein>
    <recommendedName>
        <fullName evidence="5">Bacterial SH3 domain protein</fullName>
    </recommendedName>
</protein>
<evidence type="ECO:0008006" key="5">
    <source>
        <dbReference type="Google" id="ProtNLM"/>
    </source>
</evidence>
<evidence type="ECO:0000313" key="4">
    <source>
        <dbReference type="Proteomes" id="UP000031830"/>
    </source>
</evidence>
<name>A0A0B6CXT5_9GAMM</name>
<dbReference type="OrthoDB" id="5605688at2"/>
<proteinExistence type="predicted"/>
<dbReference type="RefSeq" id="WP_044525953.1">
    <property type="nucleotide sequence ID" value="NZ_CP009440.1"/>
</dbReference>
<dbReference type="STRING" id="28110.KU46_1787"/>
<accession>A0A0B6CXT5</accession>
<reference evidence="3 4" key="1">
    <citation type="journal article" date="2015" name="Genome Announc.">
        <title>Genome sequencing of 18 francisella strains to aid in assay development and testing.</title>
        <authorList>
            <person name="Johnson S.L."/>
            <person name="Daligault H.E."/>
            <person name="Davenport K.W."/>
            <person name="Coyne S.R."/>
            <person name="Frey K.G."/>
            <person name="Koroleva G.I."/>
            <person name="Broomall S.M."/>
            <person name="Bishop-Lilly K.A."/>
            <person name="Bruce D.C."/>
            <person name="Chertkov O."/>
            <person name="Freitas T."/>
            <person name="Jaissle J."/>
            <person name="Ladner J.T."/>
            <person name="Rosenzweig C.N."/>
            <person name="Gibbons H.S."/>
            <person name="Palacios G.F."/>
            <person name="Redden C.L."/>
            <person name="Xu Y."/>
            <person name="Minogue T.D."/>
            <person name="Chain P.S."/>
        </authorList>
    </citation>
    <scope>NUCLEOTIDE SEQUENCE [LARGE SCALE GENOMIC DNA]</scope>
    <source>
        <strain evidence="3 4">GA01-2794</strain>
    </source>
</reference>
<keyword evidence="2" id="KW-0732">Signal</keyword>
<dbReference type="AlphaFoldDB" id="A0A0B6CXT5"/>
<feature type="coiled-coil region" evidence="1">
    <location>
        <begin position="96"/>
        <end position="158"/>
    </location>
</feature>
<evidence type="ECO:0000256" key="2">
    <source>
        <dbReference type="SAM" id="SignalP"/>
    </source>
</evidence>
<sequence>MKKIVLASLAISLGLSSGFAMSKSEPAETPKTAEVSQQSEKLVDIYAKDDQSSEVKGQIGLNNQDSYNIFYCKQNNWCEVVNKDNGDTGWISLEQLKQAQQKVAKIMQKKNAVKRLEEYMVIQDQKIAQLYAMMTQQQQEFAKIIEQQQAQINQLKQAYYYR</sequence>
<keyword evidence="1" id="KW-0175">Coiled coil</keyword>
<feature type="signal peptide" evidence="2">
    <location>
        <begin position="1"/>
        <end position="22"/>
    </location>
</feature>
<feature type="chain" id="PRO_5002108026" description="Bacterial SH3 domain protein" evidence="2">
    <location>
        <begin position="23"/>
        <end position="162"/>
    </location>
</feature>
<gene>
    <name evidence="3" type="ORF">LA55_747</name>
</gene>
<evidence type="ECO:0000313" key="3">
    <source>
        <dbReference type="EMBL" id="AJI53675.1"/>
    </source>
</evidence>
<dbReference type="KEGG" id="fpz:LA55_747"/>
<evidence type="ECO:0000256" key="1">
    <source>
        <dbReference type="SAM" id="Coils"/>
    </source>
</evidence>